<evidence type="ECO:0000256" key="5">
    <source>
        <dbReference type="ARBA" id="ARBA00023136"/>
    </source>
</evidence>
<organism evidence="9 10">
    <name type="scientific">Ceutorhynchus assimilis</name>
    <name type="common">cabbage seed weevil</name>
    <dbReference type="NCBI Taxonomy" id="467358"/>
    <lineage>
        <taxon>Eukaryota</taxon>
        <taxon>Metazoa</taxon>
        <taxon>Ecdysozoa</taxon>
        <taxon>Arthropoda</taxon>
        <taxon>Hexapoda</taxon>
        <taxon>Insecta</taxon>
        <taxon>Pterygota</taxon>
        <taxon>Neoptera</taxon>
        <taxon>Endopterygota</taxon>
        <taxon>Coleoptera</taxon>
        <taxon>Polyphaga</taxon>
        <taxon>Cucujiformia</taxon>
        <taxon>Curculionidae</taxon>
        <taxon>Ceutorhynchinae</taxon>
        <taxon>Ceutorhynchus</taxon>
    </lineage>
</organism>
<dbReference type="PANTHER" id="PTHR42643">
    <property type="entry name" value="IONOTROPIC RECEPTOR 20A-RELATED"/>
    <property type="match status" value="1"/>
</dbReference>
<dbReference type="InterPro" id="IPR052192">
    <property type="entry name" value="Insect_Ionotropic_Sensory_Rcpt"/>
</dbReference>
<keyword evidence="4 8" id="KW-1133">Transmembrane helix</keyword>
<evidence type="ECO:0000256" key="1">
    <source>
        <dbReference type="ARBA" id="ARBA00004651"/>
    </source>
</evidence>
<dbReference type="EMBL" id="OU892279">
    <property type="protein sequence ID" value="CAG9766111.1"/>
    <property type="molecule type" value="Genomic_DNA"/>
</dbReference>
<reference evidence="9" key="1">
    <citation type="submission" date="2022-01" db="EMBL/GenBank/DDBJ databases">
        <authorList>
            <person name="King R."/>
        </authorList>
    </citation>
    <scope>NUCLEOTIDE SEQUENCE</scope>
</reference>
<evidence type="ECO:0000313" key="9">
    <source>
        <dbReference type="EMBL" id="CAG9766111.1"/>
    </source>
</evidence>
<dbReference type="Proteomes" id="UP001152799">
    <property type="component" value="Chromosome 3"/>
</dbReference>
<evidence type="ECO:0000256" key="4">
    <source>
        <dbReference type="ARBA" id="ARBA00022989"/>
    </source>
</evidence>
<keyword evidence="10" id="KW-1185">Reference proteome</keyword>
<sequence>MTSLFNIKPTQINNSWWNTPQQVLIANSNDPLVRYFTNSPHIASNEENLFEQLEKLKSIRKPSGYTILPESLASLDSVLMTVAASEAFQIAKYTVAIPQGISVHSVAEVLWNYRFADSIIIQIETTKIEMYKIEIVECSMARAKLCEKTNCIFNFKTSFIGCPFRIIWSHHPPFVYPQNNTNGWKGIFIDFLEPLGYLSQRPIIFAPDDADYYFEISTSYSYNTVVEDLVNETLLFVGSIVMEVNQILHVSSILTDDDLLVLAPRLLTDYWQHLAYAVSTARIIFSLGLLLLSSMVINFLVQGSLLSILTGPMYEPPLTNIKQLLDSKWIVKSPRVILPYLEFMSKGHPEMKEVLKRTIPFNDNSMNVLLDAIVKEENFATFMTSGLLLTRPNIKNIFGYFPFYHANLGLAMKQYEYSSPRIYDWILRMQETGFLEKYNRLHLFQLALKHNVETEERKFIIGWTQFWPALLLLFFGNAIAIGVFGGEIAYSKVANWCRIYSKGKERNF</sequence>
<protein>
    <submittedName>
        <fullName evidence="9">Uncharacterized protein</fullName>
    </submittedName>
</protein>
<proteinExistence type="predicted"/>
<evidence type="ECO:0000256" key="3">
    <source>
        <dbReference type="ARBA" id="ARBA00022692"/>
    </source>
</evidence>
<keyword evidence="2" id="KW-1003">Cell membrane</keyword>
<evidence type="ECO:0000256" key="7">
    <source>
        <dbReference type="ARBA" id="ARBA00023180"/>
    </source>
</evidence>
<dbReference type="AlphaFoldDB" id="A0A9N9MSD3"/>
<dbReference type="PANTHER" id="PTHR42643:SF24">
    <property type="entry name" value="IONOTROPIC RECEPTOR 60A"/>
    <property type="match status" value="1"/>
</dbReference>
<evidence type="ECO:0000256" key="6">
    <source>
        <dbReference type="ARBA" id="ARBA00023170"/>
    </source>
</evidence>
<name>A0A9N9MSD3_9CUCU</name>
<gene>
    <name evidence="9" type="ORF">CEUTPL_LOCUS6702</name>
</gene>
<dbReference type="GO" id="GO:0005886">
    <property type="term" value="C:plasma membrane"/>
    <property type="evidence" value="ECO:0007669"/>
    <property type="project" value="UniProtKB-SubCell"/>
</dbReference>
<evidence type="ECO:0000256" key="2">
    <source>
        <dbReference type="ARBA" id="ARBA00022475"/>
    </source>
</evidence>
<comment type="subcellular location">
    <subcellularLocation>
        <location evidence="1">Cell membrane</location>
        <topology evidence="1">Multi-pass membrane protein</topology>
    </subcellularLocation>
</comment>
<dbReference type="OrthoDB" id="6692856at2759"/>
<feature type="transmembrane region" description="Helical" evidence="8">
    <location>
        <begin position="466"/>
        <end position="486"/>
    </location>
</feature>
<keyword evidence="7" id="KW-0325">Glycoprotein</keyword>
<accession>A0A9N9MSD3</accession>
<evidence type="ECO:0000256" key="8">
    <source>
        <dbReference type="SAM" id="Phobius"/>
    </source>
</evidence>
<keyword evidence="5 8" id="KW-0472">Membrane</keyword>
<keyword evidence="3 8" id="KW-0812">Transmembrane</keyword>
<evidence type="ECO:0000313" key="10">
    <source>
        <dbReference type="Proteomes" id="UP001152799"/>
    </source>
</evidence>
<keyword evidence="6" id="KW-0675">Receptor</keyword>